<proteinExistence type="predicted"/>
<feature type="compositionally biased region" description="Polar residues" evidence="1">
    <location>
        <begin position="123"/>
        <end position="135"/>
    </location>
</feature>
<feature type="region of interest" description="Disordered" evidence="1">
    <location>
        <begin position="110"/>
        <end position="135"/>
    </location>
</feature>
<feature type="signal peptide" evidence="2">
    <location>
        <begin position="1"/>
        <end position="18"/>
    </location>
</feature>
<keyword evidence="2" id="KW-0732">Signal</keyword>
<feature type="chain" id="PRO_5029843675" evidence="2">
    <location>
        <begin position="19"/>
        <end position="135"/>
    </location>
</feature>
<dbReference type="AlphaFoldDB" id="A0A7J7XVW7"/>
<sequence length="135" mass="13994">MAWSNWSWHQQWMQPGLAWSASAGAGCGSGTSSRCELGNRQQQMQEAAAGPDRPLGAGQGGEALRGDRGQQPLLAPIDGAKPSGPAQGASSSCKLWLWCLQWVKAGLAPAAGASAGQDHGTQEQRISVTTRGSPQ</sequence>
<keyword evidence="4" id="KW-1185">Reference proteome</keyword>
<accession>A0A7J7XVW7</accession>
<protein>
    <submittedName>
        <fullName evidence="3">Uncharacterized protein</fullName>
    </submittedName>
</protein>
<name>A0A7J7XVW7_PIPKU</name>
<evidence type="ECO:0000313" key="4">
    <source>
        <dbReference type="Proteomes" id="UP000558488"/>
    </source>
</evidence>
<comment type="caution">
    <text evidence="3">The sequence shown here is derived from an EMBL/GenBank/DDBJ whole genome shotgun (WGS) entry which is preliminary data.</text>
</comment>
<evidence type="ECO:0000313" key="3">
    <source>
        <dbReference type="EMBL" id="KAF6353516.1"/>
    </source>
</evidence>
<gene>
    <name evidence="3" type="ORF">mPipKuh1_010475</name>
</gene>
<organism evidence="3 4">
    <name type="scientific">Pipistrellus kuhlii</name>
    <name type="common">Kuhl's pipistrelle</name>
    <dbReference type="NCBI Taxonomy" id="59472"/>
    <lineage>
        <taxon>Eukaryota</taxon>
        <taxon>Metazoa</taxon>
        <taxon>Chordata</taxon>
        <taxon>Craniata</taxon>
        <taxon>Vertebrata</taxon>
        <taxon>Euteleostomi</taxon>
        <taxon>Mammalia</taxon>
        <taxon>Eutheria</taxon>
        <taxon>Laurasiatheria</taxon>
        <taxon>Chiroptera</taxon>
        <taxon>Yangochiroptera</taxon>
        <taxon>Vespertilionidae</taxon>
        <taxon>Pipistrellus</taxon>
    </lineage>
</organism>
<reference evidence="3 4" key="1">
    <citation type="journal article" date="2020" name="Nature">
        <title>Six reference-quality genomes reveal evolution of bat adaptations.</title>
        <authorList>
            <person name="Jebb D."/>
            <person name="Huang Z."/>
            <person name="Pippel M."/>
            <person name="Hughes G.M."/>
            <person name="Lavrichenko K."/>
            <person name="Devanna P."/>
            <person name="Winkler S."/>
            <person name="Jermiin L.S."/>
            <person name="Skirmuntt E.C."/>
            <person name="Katzourakis A."/>
            <person name="Burkitt-Gray L."/>
            <person name="Ray D.A."/>
            <person name="Sullivan K.A.M."/>
            <person name="Roscito J.G."/>
            <person name="Kirilenko B.M."/>
            <person name="Davalos L.M."/>
            <person name="Corthals A.P."/>
            <person name="Power M.L."/>
            <person name="Jones G."/>
            <person name="Ransome R.D."/>
            <person name="Dechmann D.K.N."/>
            <person name="Locatelli A.G."/>
            <person name="Puechmaille S.J."/>
            <person name="Fedrigo O."/>
            <person name="Jarvis E.D."/>
            <person name="Hiller M."/>
            <person name="Vernes S.C."/>
            <person name="Myers E.W."/>
            <person name="Teeling E.C."/>
        </authorList>
    </citation>
    <scope>NUCLEOTIDE SEQUENCE [LARGE SCALE GENOMIC DNA]</scope>
    <source>
        <strain evidence="3">MPipKuh1</strain>
        <tissue evidence="3">Flight muscle</tissue>
    </source>
</reference>
<dbReference type="Proteomes" id="UP000558488">
    <property type="component" value="Unassembled WGS sequence"/>
</dbReference>
<dbReference type="EMBL" id="JACAGB010000007">
    <property type="protein sequence ID" value="KAF6353516.1"/>
    <property type="molecule type" value="Genomic_DNA"/>
</dbReference>
<evidence type="ECO:0000256" key="2">
    <source>
        <dbReference type="SAM" id="SignalP"/>
    </source>
</evidence>
<feature type="region of interest" description="Disordered" evidence="1">
    <location>
        <begin position="27"/>
        <end position="90"/>
    </location>
</feature>
<evidence type="ECO:0000256" key="1">
    <source>
        <dbReference type="SAM" id="MobiDB-lite"/>
    </source>
</evidence>